<dbReference type="CDD" id="cd17631">
    <property type="entry name" value="FACL_FadD13-like"/>
    <property type="match status" value="1"/>
</dbReference>
<evidence type="ECO:0000259" key="3">
    <source>
        <dbReference type="Pfam" id="PF00501"/>
    </source>
</evidence>
<comment type="similarity">
    <text evidence="1">Belongs to the ATP-dependent AMP-binding enzyme family.</text>
</comment>
<keyword evidence="2 5" id="KW-0436">Ligase</keyword>
<dbReference type="InterPro" id="IPR045851">
    <property type="entry name" value="AMP-bd_C_sf"/>
</dbReference>
<organism evidence="5 6">
    <name type="scientific">Heyndrickxia acidicola</name>
    <dbReference type="NCBI Taxonomy" id="209389"/>
    <lineage>
        <taxon>Bacteria</taxon>
        <taxon>Bacillati</taxon>
        <taxon>Bacillota</taxon>
        <taxon>Bacilli</taxon>
        <taxon>Bacillales</taxon>
        <taxon>Bacillaceae</taxon>
        <taxon>Heyndrickxia</taxon>
    </lineage>
</organism>
<dbReference type="InterPro" id="IPR025110">
    <property type="entry name" value="AMP-bd_C"/>
</dbReference>
<dbReference type="NCBIfam" id="NF004837">
    <property type="entry name" value="PRK06187.1"/>
    <property type="match status" value="1"/>
</dbReference>
<comment type="caution">
    <text evidence="5">The sequence shown here is derived from an EMBL/GenBank/DDBJ whole genome shotgun (WGS) entry which is preliminary data.</text>
</comment>
<dbReference type="Pfam" id="PF13193">
    <property type="entry name" value="AMP-binding_C"/>
    <property type="match status" value="1"/>
</dbReference>
<dbReference type="RefSeq" id="WP_066263640.1">
    <property type="nucleotide sequence ID" value="NZ_JARMAB010000002.1"/>
</dbReference>
<accession>A0ABU6MAQ8</accession>
<keyword evidence="6" id="KW-1185">Reference proteome</keyword>
<evidence type="ECO:0000313" key="6">
    <source>
        <dbReference type="Proteomes" id="UP001341444"/>
    </source>
</evidence>
<feature type="domain" description="AMP-dependent synthetase/ligase" evidence="3">
    <location>
        <begin position="9"/>
        <end position="378"/>
    </location>
</feature>
<name>A0ABU6MAQ8_9BACI</name>
<evidence type="ECO:0000259" key="4">
    <source>
        <dbReference type="Pfam" id="PF13193"/>
    </source>
</evidence>
<dbReference type="PROSITE" id="PS00455">
    <property type="entry name" value="AMP_BINDING"/>
    <property type="match status" value="1"/>
</dbReference>
<evidence type="ECO:0000256" key="1">
    <source>
        <dbReference type="ARBA" id="ARBA00006432"/>
    </source>
</evidence>
<evidence type="ECO:0000313" key="5">
    <source>
        <dbReference type="EMBL" id="MED1201739.1"/>
    </source>
</evidence>
<reference evidence="5 6" key="1">
    <citation type="submission" date="2023-03" db="EMBL/GenBank/DDBJ databases">
        <title>Bacillus Genome Sequencing.</title>
        <authorList>
            <person name="Dunlap C."/>
        </authorList>
    </citation>
    <scope>NUCLEOTIDE SEQUENCE [LARGE SCALE GENOMIC DNA]</scope>
    <source>
        <strain evidence="5 6">B-23453</strain>
    </source>
</reference>
<sequence>MGLTISHLFEQTVLKYPDREALVDCRNSKRWTYKAFQEDIHKTANAFLRRGIQKGDKVSTILYNTSELAIILFACAKIGAVFNPINFRLKSAEIAYIFKDAQPKIVIFEKAAAEQVAEARKQYECGAEFWSIDNELTDYAYCYSEILSSEHTNLEDINIKEDDVYAIMYTSGTTGRPKGVMHRHFEMVEQALICSSILKLGPLDRGLVCAPMFHCAELHCSFLPRILVGACNIILHEFQAHQVLQTIEKEKITTFFSAPTMWNMLLQEDFLSYNLFSLRIGLYGAAPMAPVLVNKVKDAFEIELVQAYGQTEMGPAVSFLLDHEQLIKAGSAGRACYGHDIRVVRKGENNPSEPEDILPPFSIGEILTKGPCMMAGYYQLKEATERAMYKGWYHTGDLGYMDDEGYLYISDRADDMIISGGENIYPREVEDILFEHEGILEAAVFGLPHEHWGEQVAAAIVKKKPLTEQDIEQFCKESPKLADYKRPRRYFFLKELPKNASGKVQKFILREQFK</sequence>
<dbReference type="Gene3D" id="3.40.50.12780">
    <property type="entry name" value="N-terminal domain of ligase-like"/>
    <property type="match status" value="1"/>
</dbReference>
<dbReference type="Pfam" id="PF00501">
    <property type="entry name" value="AMP-binding"/>
    <property type="match status" value="1"/>
</dbReference>
<dbReference type="GO" id="GO:0004467">
    <property type="term" value="F:long-chain fatty acid-CoA ligase activity"/>
    <property type="evidence" value="ECO:0007669"/>
    <property type="project" value="UniProtKB-EC"/>
</dbReference>
<feature type="domain" description="AMP-binding enzyme C-terminal" evidence="4">
    <location>
        <begin position="428"/>
        <end position="503"/>
    </location>
</feature>
<dbReference type="SUPFAM" id="SSF56801">
    <property type="entry name" value="Acetyl-CoA synthetase-like"/>
    <property type="match status" value="1"/>
</dbReference>
<dbReference type="InterPro" id="IPR020845">
    <property type="entry name" value="AMP-binding_CS"/>
</dbReference>
<protein>
    <submittedName>
        <fullName evidence="5">Long-chain-fatty-acid--CoA ligase</fullName>
        <ecNumber evidence="5">6.2.1.3</ecNumber>
    </submittedName>
</protein>
<dbReference type="EMBL" id="JARMAB010000002">
    <property type="protein sequence ID" value="MED1201739.1"/>
    <property type="molecule type" value="Genomic_DNA"/>
</dbReference>
<evidence type="ECO:0000256" key="2">
    <source>
        <dbReference type="ARBA" id="ARBA00022598"/>
    </source>
</evidence>
<dbReference type="EC" id="6.2.1.3" evidence="5"/>
<dbReference type="PANTHER" id="PTHR43201">
    <property type="entry name" value="ACYL-COA SYNTHETASE"/>
    <property type="match status" value="1"/>
</dbReference>
<proteinExistence type="inferred from homology"/>
<dbReference type="Gene3D" id="3.30.300.30">
    <property type="match status" value="1"/>
</dbReference>
<dbReference type="Proteomes" id="UP001341444">
    <property type="component" value="Unassembled WGS sequence"/>
</dbReference>
<dbReference type="InterPro" id="IPR042099">
    <property type="entry name" value="ANL_N_sf"/>
</dbReference>
<gene>
    <name evidence="5" type="ORF">P4T90_01390</name>
</gene>
<dbReference type="PANTHER" id="PTHR43201:SF5">
    <property type="entry name" value="MEDIUM-CHAIN ACYL-COA LIGASE ACSF2, MITOCHONDRIAL"/>
    <property type="match status" value="1"/>
</dbReference>
<dbReference type="InterPro" id="IPR000873">
    <property type="entry name" value="AMP-dep_synth/lig_dom"/>
</dbReference>